<dbReference type="GO" id="GO:0005680">
    <property type="term" value="C:anaphase-promoting complex"/>
    <property type="evidence" value="ECO:0007669"/>
    <property type="project" value="InterPro"/>
</dbReference>
<feature type="compositionally biased region" description="Polar residues" evidence="2">
    <location>
        <begin position="366"/>
        <end position="376"/>
    </location>
</feature>
<keyword evidence="1" id="KW-0833">Ubl conjugation pathway</keyword>
<dbReference type="EMBL" id="PVWQ01000003">
    <property type="protein sequence ID" value="RDW86833.1"/>
    <property type="molecule type" value="Genomic_DNA"/>
</dbReference>
<dbReference type="RefSeq" id="XP_026606357.1">
    <property type="nucleotide sequence ID" value="XM_026745491.1"/>
</dbReference>
<organism evidence="3 4">
    <name type="scientific">Aspergillus mulundensis</name>
    <dbReference type="NCBI Taxonomy" id="1810919"/>
    <lineage>
        <taxon>Eukaryota</taxon>
        <taxon>Fungi</taxon>
        <taxon>Dikarya</taxon>
        <taxon>Ascomycota</taxon>
        <taxon>Pezizomycotina</taxon>
        <taxon>Eurotiomycetes</taxon>
        <taxon>Eurotiomycetidae</taxon>
        <taxon>Eurotiales</taxon>
        <taxon>Aspergillaceae</taxon>
        <taxon>Aspergillus</taxon>
        <taxon>Aspergillus subgen. Nidulantes</taxon>
    </lineage>
</organism>
<feature type="compositionally biased region" description="Polar residues" evidence="2">
    <location>
        <begin position="320"/>
        <end position="338"/>
    </location>
</feature>
<dbReference type="Pfam" id="PF10471">
    <property type="entry name" value="ANAPC_CDC26"/>
    <property type="match status" value="1"/>
</dbReference>
<proteinExistence type="predicted"/>
<dbReference type="GeneID" id="38113845"/>
<evidence type="ECO:0000313" key="4">
    <source>
        <dbReference type="Proteomes" id="UP000256690"/>
    </source>
</evidence>
<accession>A0A3D8SKJ6</accession>
<dbReference type="Proteomes" id="UP000256690">
    <property type="component" value="Unassembled WGS sequence"/>
</dbReference>
<dbReference type="InterPro" id="IPR018860">
    <property type="entry name" value="APC_suCDC26"/>
</dbReference>
<evidence type="ECO:0000256" key="1">
    <source>
        <dbReference type="ARBA" id="ARBA00022786"/>
    </source>
</evidence>
<feature type="region of interest" description="Disordered" evidence="2">
    <location>
        <begin position="38"/>
        <end position="105"/>
    </location>
</feature>
<protein>
    <submittedName>
        <fullName evidence="3">Uncharacterized protein</fullName>
    </submittedName>
</protein>
<feature type="region of interest" description="Disordered" evidence="2">
    <location>
        <begin position="281"/>
        <end position="348"/>
    </location>
</feature>
<evidence type="ECO:0000313" key="3">
    <source>
        <dbReference type="EMBL" id="RDW86833.1"/>
    </source>
</evidence>
<dbReference type="AlphaFoldDB" id="A0A3D8SKJ6"/>
<feature type="compositionally biased region" description="Polar residues" evidence="2">
    <location>
        <begin position="386"/>
        <end position="397"/>
    </location>
</feature>
<dbReference type="OrthoDB" id="4501861at2759"/>
<feature type="region of interest" description="Disordered" evidence="2">
    <location>
        <begin position="366"/>
        <end position="408"/>
    </location>
</feature>
<feature type="region of interest" description="Disordered" evidence="2">
    <location>
        <begin position="217"/>
        <end position="268"/>
    </location>
</feature>
<name>A0A3D8SKJ6_9EURO</name>
<sequence length="500" mass="55366">MLRLKPTRIALTEDDLCYHIDSIFHRNPDLAVWHQKRKSSGNSYDGDEDDEDVFRDSDSCSILETPPESECDDTQSQTLAGDDQQETEPRERNTTTSSPGIGHYHESRPVNVRFAAPELSHSSPDGNSRAVIRSERAIIGPAESAHSLHRALQQIALSSANWNIVRGVPCSQHNHPWPHPLFLSLPSSAEVTLDTNLASLFSSVIALPLRLSQRQDELKSSDNSSRNRNCRKSSLPSNRLAHDLPMSLNAESPPAIEPFDPGSTSDLPKIRLILRPTSTSLEMKRIQSKELASTARKSRRLKSREVHTPEPRDQDVLTARASNSGSTAFQSSSKSAGPSSVRGRSGALTQKVSTKLDLSYAMKLTSTKATEGNQSEGTKDVGRLVDSTTISRATQTEPDPETSMKHAKDGRSVDDLLLGWQDPFISAMFPEPDPPAYDATSRIRRGMQGYIEPSTARRGFAARNDRIELAQLVHPTLVDARLYHEYVHRLIAEIDRDSSR</sequence>
<reference evidence="3 4" key="1">
    <citation type="journal article" date="2018" name="IMA Fungus">
        <title>IMA Genome-F 9: Draft genome sequence of Annulohypoxylon stygium, Aspergillus mulundensis, Berkeleyomyces basicola (syn. Thielaviopsis basicola), Ceratocystis smalleyi, two Cercospora beticola strains, Coleophoma cylindrospora, Fusarium fracticaudum, Phialophora cf. hyalina, and Morchella septimelata.</title>
        <authorList>
            <person name="Wingfield B.D."/>
            <person name="Bills G.F."/>
            <person name="Dong Y."/>
            <person name="Huang W."/>
            <person name="Nel W.J."/>
            <person name="Swalarsk-Parry B.S."/>
            <person name="Vaghefi N."/>
            <person name="Wilken P.M."/>
            <person name="An Z."/>
            <person name="de Beer Z.W."/>
            <person name="De Vos L."/>
            <person name="Chen L."/>
            <person name="Duong T.A."/>
            <person name="Gao Y."/>
            <person name="Hammerbacher A."/>
            <person name="Kikkert J.R."/>
            <person name="Li Y."/>
            <person name="Li H."/>
            <person name="Li K."/>
            <person name="Li Q."/>
            <person name="Liu X."/>
            <person name="Ma X."/>
            <person name="Naidoo K."/>
            <person name="Pethybridge S.J."/>
            <person name="Sun J."/>
            <person name="Steenkamp E.T."/>
            <person name="van der Nest M.A."/>
            <person name="van Wyk S."/>
            <person name="Wingfield M.J."/>
            <person name="Xiong C."/>
            <person name="Yue Q."/>
            <person name="Zhang X."/>
        </authorList>
    </citation>
    <scope>NUCLEOTIDE SEQUENCE [LARGE SCALE GENOMIC DNA]</scope>
    <source>
        <strain evidence="3 4">DSM 5745</strain>
    </source>
</reference>
<comment type="caution">
    <text evidence="3">The sequence shown here is derived from an EMBL/GenBank/DDBJ whole genome shotgun (WGS) entry which is preliminary data.</text>
</comment>
<keyword evidence="4" id="KW-1185">Reference proteome</keyword>
<feature type="compositionally biased region" description="Basic and acidic residues" evidence="2">
    <location>
        <begin position="303"/>
        <end position="315"/>
    </location>
</feature>
<dbReference type="GO" id="GO:0031145">
    <property type="term" value="P:anaphase-promoting complex-dependent catabolic process"/>
    <property type="evidence" value="ECO:0007669"/>
    <property type="project" value="InterPro"/>
</dbReference>
<evidence type="ECO:0000256" key="2">
    <source>
        <dbReference type="SAM" id="MobiDB-lite"/>
    </source>
</evidence>
<gene>
    <name evidence="3" type="ORF">DSM5745_03475</name>
</gene>